<evidence type="ECO:0000256" key="1">
    <source>
        <dbReference type="SAM" id="MobiDB-lite"/>
    </source>
</evidence>
<evidence type="ECO:0000313" key="2">
    <source>
        <dbReference type="EMBL" id="QHT76123.1"/>
    </source>
</evidence>
<feature type="compositionally biased region" description="Basic and acidic residues" evidence="1">
    <location>
        <begin position="241"/>
        <end position="268"/>
    </location>
</feature>
<organism evidence="2">
    <name type="scientific">viral metagenome</name>
    <dbReference type="NCBI Taxonomy" id="1070528"/>
    <lineage>
        <taxon>unclassified sequences</taxon>
        <taxon>metagenomes</taxon>
        <taxon>organismal metagenomes</taxon>
    </lineage>
</organism>
<feature type="region of interest" description="Disordered" evidence="1">
    <location>
        <begin position="172"/>
        <end position="279"/>
    </location>
</feature>
<name>A0A6C0H7Y6_9ZZZZ</name>
<feature type="compositionally biased region" description="Acidic residues" evidence="1">
    <location>
        <begin position="194"/>
        <end position="215"/>
    </location>
</feature>
<dbReference type="AlphaFoldDB" id="A0A6C0H7Y6"/>
<feature type="compositionally biased region" description="Acidic residues" evidence="1">
    <location>
        <begin position="225"/>
        <end position="240"/>
    </location>
</feature>
<proteinExistence type="predicted"/>
<reference evidence="2" key="1">
    <citation type="journal article" date="2020" name="Nature">
        <title>Giant virus diversity and host interactions through global metagenomics.</title>
        <authorList>
            <person name="Schulz F."/>
            <person name="Roux S."/>
            <person name="Paez-Espino D."/>
            <person name="Jungbluth S."/>
            <person name="Walsh D.A."/>
            <person name="Denef V.J."/>
            <person name="McMahon K.D."/>
            <person name="Konstantinidis K.T."/>
            <person name="Eloe-Fadrosh E.A."/>
            <person name="Kyrpides N.C."/>
            <person name="Woyke T."/>
        </authorList>
    </citation>
    <scope>NUCLEOTIDE SEQUENCE</scope>
    <source>
        <strain evidence="2">GVMAG-M-3300023179-73</strain>
    </source>
</reference>
<protein>
    <recommendedName>
        <fullName evidence="3">NET domain-containing protein</fullName>
    </recommendedName>
</protein>
<dbReference type="EMBL" id="MN739889">
    <property type="protein sequence ID" value="QHT76123.1"/>
    <property type="molecule type" value="Genomic_DNA"/>
</dbReference>
<sequence length="327" mass="37964">MDAEYIREVIGRIDKLDSKEKTHILSILKGTNNTFTKNANGYFFNLALVPEETINKIVKCVELIEKNRDLIKDMDRRRESLLTYYKGIIEETLMSSMRNKREKYMSMLRMIPLEHNMTLSINRKQTIERRHTYDHDVDPDELMKEYNKSYVYEKKSVYGRILARIKALKTGKGRGSGCEAADDSDTFGSGGDLPDYEEGEGDAEYYEDGDGEEGEGALGYSEDAKDSEDSEDAKDSEDSELEHRDEYDKTVPEEENGDEHKDTVKDNPKTNQRLFKTSKTIKTKLKTDTENTDTHKQEMTFYKRILNQQGFQFREKVNALTYQSYIE</sequence>
<accession>A0A6C0H7Y6</accession>
<evidence type="ECO:0008006" key="3">
    <source>
        <dbReference type="Google" id="ProtNLM"/>
    </source>
</evidence>